<dbReference type="InterPro" id="IPR036388">
    <property type="entry name" value="WH-like_DNA-bd_sf"/>
</dbReference>
<evidence type="ECO:0000259" key="4">
    <source>
        <dbReference type="PROSITE" id="PS50956"/>
    </source>
</evidence>
<dbReference type="PROSITE" id="PS50956">
    <property type="entry name" value="HTH_ASNC_2"/>
    <property type="match status" value="1"/>
</dbReference>
<dbReference type="InterPro" id="IPR019887">
    <property type="entry name" value="Tscrpt_reg_AsnC/Lrp_C"/>
</dbReference>
<dbReference type="InterPro" id="IPR019888">
    <property type="entry name" value="Tscrpt_reg_AsnC-like"/>
</dbReference>
<keyword evidence="6" id="KW-1185">Reference proteome</keyword>
<evidence type="ECO:0000256" key="1">
    <source>
        <dbReference type="ARBA" id="ARBA00023015"/>
    </source>
</evidence>
<sequence>MTNQLDDYDVKILQLLQDNGRLTNQELSEIIGLSPSQCSRRRITLENNKLILGYHARLSPKALHQEVIAIIEVKLLNHETVKTHNFLNFINNEASIIDVFKTTGESDYLIKCLVSDLDMLNDLINRIFTTQLISHIKTSVVLERVKEHGSIFDY</sequence>
<keyword evidence="1" id="KW-0805">Transcription regulation</keyword>
<proteinExistence type="predicted"/>
<dbReference type="AlphaFoldDB" id="A0A6G7CMG0"/>
<name>A0A6G7CMG0_9VIBR</name>
<accession>A0A6G7CMG0</accession>
<dbReference type="Gene3D" id="1.10.10.10">
    <property type="entry name" value="Winged helix-like DNA-binding domain superfamily/Winged helix DNA-binding domain"/>
    <property type="match status" value="1"/>
</dbReference>
<dbReference type="Gene3D" id="3.30.70.920">
    <property type="match status" value="1"/>
</dbReference>
<dbReference type="GO" id="GO:0043200">
    <property type="term" value="P:response to amino acid"/>
    <property type="evidence" value="ECO:0007669"/>
    <property type="project" value="TreeGrafter"/>
</dbReference>
<dbReference type="InterPro" id="IPR000485">
    <property type="entry name" value="AsnC-type_HTH_dom"/>
</dbReference>
<dbReference type="EMBL" id="CP049331">
    <property type="protein sequence ID" value="QIH43236.1"/>
    <property type="molecule type" value="Genomic_DNA"/>
</dbReference>
<dbReference type="Pfam" id="PF13412">
    <property type="entry name" value="HTH_24"/>
    <property type="match status" value="1"/>
</dbReference>
<evidence type="ECO:0000256" key="3">
    <source>
        <dbReference type="ARBA" id="ARBA00023163"/>
    </source>
</evidence>
<dbReference type="InterPro" id="IPR011008">
    <property type="entry name" value="Dimeric_a/b-barrel"/>
</dbReference>
<dbReference type="GO" id="GO:0005829">
    <property type="term" value="C:cytosol"/>
    <property type="evidence" value="ECO:0007669"/>
    <property type="project" value="TreeGrafter"/>
</dbReference>
<gene>
    <name evidence="5" type="ORF">G5S32_10170</name>
</gene>
<dbReference type="PANTHER" id="PTHR30154">
    <property type="entry name" value="LEUCINE-RESPONSIVE REGULATORY PROTEIN"/>
    <property type="match status" value="1"/>
</dbReference>
<dbReference type="SUPFAM" id="SSF54909">
    <property type="entry name" value="Dimeric alpha+beta barrel"/>
    <property type="match status" value="1"/>
</dbReference>
<dbReference type="InterPro" id="IPR036390">
    <property type="entry name" value="WH_DNA-bd_sf"/>
</dbReference>
<dbReference type="Proteomes" id="UP000503003">
    <property type="component" value="Chromosome 1"/>
</dbReference>
<organism evidence="5 6">
    <name type="scientific">Vibrio ziniensis</name>
    <dbReference type="NCBI Taxonomy" id="2711221"/>
    <lineage>
        <taxon>Bacteria</taxon>
        <taxon>Pseudomonadati</taxon>
        <taxon>Pseudomonadota</taxon>
        <taxon>Gammaproteobacteria</taxon>
        <taxon>Vibrionales</taxon>
        <taxon>Vibrionaceae</taxon>
        <taxon>Vibrio</taxon>
    </lineage>
</organism>
<dbReference type="SMART" id="SM00344">
    <property type="entry name" value="HTH_ASNC"/>
    <property type="match status" value="1"/>
</dbReference>
<reference evidence="5 6" key="1">
    <citation type="submission" date="2020-02" db="EMBL/GenBank/DDBJ databases">
        <title>A complete genome of a marine bacterium Vibrio sp. ZWAL4003 isolated from the mangrove sediment with the ability to degrade polysaccharides.</title>
        <authorList>
            <person name="Wu J."/>
            <person name="Qu W."/>
            <person name="Zeng R."/>
        </authorList>
    </citation>
    <scope>NUCLEOTIDE SEQUENCE [LARGE SCALE GENOMIC DNA]</scope>
    <source>
        <strain evidence="5 6">ZWAL4003</strain>
    </source>
</reference>
<keyword evidence="2" id="KW-0238">DNA-binding</keyword>
<protein>
    <submittedName>
        <fullName evidence="5">Lrp/AsnC family transcriptional regulator</fullName>
    </submittedName>
</protein>
<dbReference type="Pfam" id="PF01037">
    <property type="entry name" value="AsnC_trans_reg"/>
    <property type="match status" value="1"/>
</dbReference>
<evidence type="ECO:0000313" key="6">
    <source>
        <dbReference type="Proteomes" id="UP000503003"/>
    </source>
</evidence>
<dbReference type="GO" id="GO:0043565">
    <property type="term" value="F:sequence-specific DNA binding"/>
    <property type="evidence" value="ECO:0007669"/>
    <property type="project" value="InterPro"/>
</dbReference>
<evidence type="ECO:0000256" key="2">
    <source>
        <dbReference type="ARBA" id="ARBA00023125"/>
    </source>
</evidence>
<dbReference type="SUPFAM" id="SSF46785">
    <property type="entry name" value="Winged helix' DNA-binding domain"/>
    <property type="match status" value="1"/>
</dbReference>
<dbReference type="KEGG" id="vzi:G5S32_10170"/>
<dbReference type="PRINTS" id="PR00033">
    <property type="entry name" value="HTHASNC"/>
</dbReference>
<feature type="domain" description="HTH asnC-type" evidence="4">
    <location>
        <begin position="5"/>
        <end position="71"/>
    </location>
</feature>
<keyword evidence="3" id="KW-0804">Transcription</keyword>
<dbReference type="PANTHER" id="PTHR30154:SF46">
    <property type="entry name" value="TRANSCRIPTIONAL REGULATORY PROTEIN"/>
    <property type="match status" value="1"/>
</dbReference>
<evidence type="ECO:0000313" key="5">
    <source>
        <dbReference type="EMBL" id="QIH43236.1"/>
    </source>
</evidence>